<name>A0A099CWP1_9GAMM</name>
<evidence type="ECO:0000259" key="5">
    <source>
        <dbReference type="PROSITE" id="PS50850"/>
    </source>
</evidence>
<organism evidence="6 8">
    <name type="scientific">Oleiagrimonas soli</name>
    <dbReference type="NCBI Taxonomy" id="1543381"/>
    <lineage>
        <taxon>Bacteria</taxon>
        <taxon>Pseudomonadati</taxon>
        <taxon>Pseudomonadota</taxon>
        <taxon>Gammaproteobacteria</taxon>
        <taxon>Lysobacterales</taxon>
        <taxon>Rhodanobacteraceae</taxon>
        <taxon>Oleiagrimonas</taxon>
    </lineage>
</organism>
<dbReference type="InterPro" id="IPR036259">
    <property type="entry name" value="MFS_trans_sf"/>
</dbReference>
<feature type="transmembrane region" description="Helical" evidence="4">
    <location>
        <begin position="153"/>
        <end position="186"/>
    </location>
</feature>
<dbReference type="PANTHER" id="PTHR23518:SF2">
    <property type="entry name" value="MAJOR FACILITATOR SUPERFAMILY TRANSPORTER"/>
    <property type="match status" value="1"/>
</dbReference>
<evidence type="ECO:0000256" key="2">
    <source>
        <dbReference type="ARBA" id="ARBA00022989"/>
    </source>
</evidence>
<dbReference type="EMBL" id="JACHET010000001">
    <property type="protein sequence ID" value="MBB6183129.1"/>
    <property type="molecule type" value="Genomic_DNA"/>
</dbReference>
<feature type="transmembrane region" description="Helical" evidence="4">
    <location>
        <begin position="339"/>
        <end position="361"/>
    </location>
</feature>
<dbReference type="InterPro" id="IPR011701">
    <property type="entry name" value="MFS"/>
</dbReference>
<reference evidence="6 8" key="1">
    <citation type="submission" date="2014-09" db="EMBL/GenBank/DDBJ databases">
        <title>Xanthomonadaceae 3.5X direct submission.</title>
        <authorList>
            <person name="Fang T."/>
            <person name="Wang H."/>
        </authorList>
    </citation>
    <scope>NUCLEOTIDE SEQUENCE [LARGE SCALE GENOMIC DNA]</scope>
    <source>
        <strain evidence="6 8">3.5X</strain>
    </source>
</reference>
<keyword evidence="3 4" id="KW-0472">Membrane</keyword>
<sequence>MKRAFRALRGLPSTVWLLGLISLVNDSASDMIYPLVPLYLASVLMAGPRALGLIEGVAEALSSLLKLVAGVLSDRMRSMRLWVIGGYAVAGLARPLIGLAQSWLGVFGARLLDRVGRGFRAAPRDAMLRESVPAHRRGLAFGLHRAMDNTGAVIGPLIAAGLLAAGLSLRQVFLCAIVPAVVVLILTFRLKDPEPDQVPVMAGMRWNPASLPPALRRYLLALTLFTLGNSSNMFLLLRAQDLGTDTERVVLMWALFSGVAAVFSTPLSALSDRFGRVRVLGAAWCAYALAYLTLGLLPATGWTLWMSFAGYGLVMAALEGTEKALVADLVDSGRAGTAFGWYNLVAGLMLLPASIVFGALWQSISPLAAFAFGAVCSGSAALLLLTWVRRGIARSQ</sequence>
<feature type="transmembrane region" description="Helical" evidence="4">
    <location>
        <begin position="81"/>
        <end position="104"/>
    </location>
</feature>
<dbReference type="CDD" id="cd17370">
    <property type="entry name" value="MFS_MJ1317_like"/>
    <property type="match status" value="1"/>
</dbReference>
<feature type="domain" description="Major facilitator superfamily (MFS) profile" evidence="5">
    <location>
        <begin position="14"/>
        <end position="392"/>
    </location>
</feature>
<keyword evidence="1 4" id="KW-0812">Transmembrane</keyword>
<evidence type="ECO:0000313" key="8">
    <source>
        <dbReference type="Proteomes" id="UP000029708"/>
    </source>
</evidence>
<dbReference type="InterPro" id="IPR020846">
    <property type="entry name" value="MFS_dom"/>
</dbReference>
<dbReference type="Proteomes" id="UP000560000">
    <property type="component" value="Unassembled WGS sequence"/>
</dbReference>
<dbReference type="Proteomes" id="UP000029708">
    <property type="component" value="Unassembled WGS sequence"/>
</dbReference>
<evidence type="ECO:0000256" key="1">
    <source>
        <dbReference type="ARBA" id="ARBA00022692"/>
    </source>
</evidence>
<dbReference type="Pfam" id="PF07690">
    <property type="entry name" value="MFS_1"/>
    <property type="match status" value="1"/>
</dbReference>
<accession>A0A099CWP1</accession>
<dbReference type="SUPFAM" id="SSF103473">
    <property type="entry name" value="MFS general substrate transporter"/>
    <property type="match status" value="1"/>
</dbReference>
<evidence type="ECO:0000313" key="9">
    <source>
        <dbReference type="Proteomes" id="UP000560000"/>
    </source>
</evidence>
<comment type="caution">
    <text evidence="6">The sequence shown here is derived from an EMBL/GenBank/DDBJ whole genome shotgun (WGS) entry which is preliminary data.</text>
</comment>
<dbReference type="STRING" id="1543381.LF63_0108700"/>
<keyword evidence="2 4" id="KW-1133">Transmembrane helix</keyword>
<dbReference type="GO" id="GO:0022857">
    <property type="term" value="F:transmembrane transporter activity"/>
    <property type="evidence" value="ECO:0007669"/>
    <property type="project" value="InterPro"/>
</dbReference>
<dbReference type="OrthoDB" id="9803985at2"/>
<dbReference type="RefSeq" id="WP_043101065.1">
    <property type="nucleotide sequence ID" value="NZ_JACHET010000001.1"/>
</dbReference>
<feature type="transmembrane region" description="Helical" evidence="4">
    <location>
        <begin position="218"/>
        <end position="237"/>
    </location>
</feature>
<evidence type="ECO:0000313" key="6">
    <source>
        <dbReference type="EMBL" id="KGI77430.1"/>
    </source>
</evidence>
<feature type="transmembrane region" description="Helical" evidence="4">
    <location>
        <begin position="249"/>
        <end position="270"/>
    </location>
</feature>
<gene>
    <name evidence="7" type="ORF">HNQ86_000474</name>
    <name evidence="6" type="ORF">LF63_0108700</name>
</gene>
<reference evidence="7 9" key="2">
    <citation type="submission" date="2020-08" db="EMBL/GenBank/DDBJ databases">
        <title>Genomic Encyclopedia of Type Strains, Phase IV (KMG-IV): sequencing the most valuable type-strain genomes for metagenomic binning, comparative biology and taxonomic classification.</title>
        <authorList>
            <person name="Goeker M."/>
        </authorList>
    </citation>
    <scope>NUCLEOTIDE SEQUENCE [LARGE SCALE GENOMIC DNA]</scope>
    <source>
        <strain evidence="7 9">DSM 107085</strain>
    </source>
</reference>
<proteinExistence type="predicted"/>
<dbReference type="PANTHER" id="PTHR23518">
    <property type="entry name" value="C-METHYLTRANSFERASE"/>
    <property type="match status" value="1"/>
</dbReference>
<keyword evidence="8" id="KW-1185">Reference proteome</keyword>
<dbReference type="PROSITE" id="PS50850">
    <property type="entry name" value="MFS"/>
    <property type="match status" value="1"/>
</dbReference>
<dbReference type="EMBL" id="JROI01000011">
    <property type="protein sequence ID" value="KGI77430.1"/>
    <property type="molecule type" value="Genomic_DNA"/>
</dbReference>
<dbReference type="AlphaFoldDB" id="A0A099CWP1"/>
<evidence type="ECO:0000313" key="7">
    <source>
        <dbReference type="EMBL" id="MBB6183129.1"/>
    </source>
</evidence>
<feature type="transmembrane region" description="Helical" evidence="4">
    <location>
        <begin position="367"/>
        <end position="388"/>
    </location>
</feature>
<evidence type="ECO:0000256" key="4">
    <source>
        <dbReference type="SAM" id="Phobius"/>
    </source>
</evidence>
<dbReference type="HOGENOM" id="CLU_040020_1_0_6"/>
<evidence type="ECO:0000256" key="3">
    <source>
        <dbReference type="ARBA" id="ARBA00023136"/>
    </source>
</evidence>
<protein>
    <submittedName>
        <fullName evidence="7">MFS family permease</fullName>
    </submittedName>
    <submittedName>
        <fullName evidence="6">MFS transporter</fullName>
    </submittedName>
</protein>
<dbReference type="Gene3D" id="1.20.1250.20">
    <property type="entry name" value="MFS general substrate transporter like domains"/>
    <property type="match status" value="2"/>
</dbReference>